<dbReference type="EMBL" id="CP065938">
    <property type="protein sequence ID" value="UWX06312.1"/>
    <property type="molecule type" value="Genomic_DNA"/>
</dbReference>
<evidence type="ECO:0000256" key="1">
    <source>
        <dbReference type="SAM" id="Phobius"/>
    </source>
</evidence>
<feature type="domain" description="Glycosyltransferase 2-like" evidence="2">
    <location>
        <begin position="7"/>
        <end position="145"/>
    </location>
</feature>
<name>A0ABY5Y4L0_9BACT</name>
<evidence type="ECO:0000259" key="2">
    <source>
        <dbReference type="Pfam" id="PF00535"/>
    </source>
</evidence>
<keyword evidence="1" id="KW-0812">Transmembrane</keyword>
<gene>
    <name evidence="3" type="ORF">JBF11_03085</name>
</gene>
<keyword evidence="4" id="KW-1185">Reference proteome</keyword>
<sequence>MQPKVIICCPTYNQEKYIEQALQGLIMQKTNFPFVVHVHDDCSTDDTKNIILKYQKLYPEIIIPKFHEYNCFSKGGEFLQEQLHSDITSEYFGFCDGDDYWTDEQKLQKQVDFLDNNPDFSICFNPVEVKYEDDESKNSVYPEPGFYKNKTEFTLEDLLEQNFIATSSALYRWRKDFNDVFAFGIFPGDWFKHLLHAEKGKVKLIPEVMGIYRKYAGSVWSGAGENDSFYLKNGIKFINFYQTAAKRWNHDYSPQIKWEMKRILLAFLSSGQYDQVSRLAELDKGIFDSIIDDLRNIDNLYNGYCESKERQHKIMDDMLKLEINHSEDMRKLEREIAKKRKKTVQIRYLLALSFSLVCFIFYLYFAK</sequence>
<dbReference type="PANTHER" id="PTHR22916">
    <property type="entry name" value="GLYCOSYLTRANSFERASE"/>
    <property type="match status" value="1"/>
</dbReference>
<keyword evidence="1" id="KW-1133">Transmembrane helix</keyword>
<evidence type="ECO:0000313" key="4">
    <source>
        <dbReference type="Proteomes" id="UP001058120"/>
    </source>
</evidence>
<dbReference type="Proteomes" id="UP001058120">
    <property type="component" value="Chromosome"/>
</dbReference>
<dbReference type="PANTHER" id="PTHR22916:SF3">
    <property type="entry name" value="UDP-GLCNAC:BETAGAL BETA-1,3-N-ACETYLGLUCOSAMINYLTRANSFERASE-LIKE PROTEIN 1"/>
    <property type="match status" value="1"/>
</dbReference>
<evidence type="ECO:0000313" key="3">
    <source>
        <dbReference type="EMBL" id="UWX06312.1"/>
    </source>
</evidence>
<proteinExistence type="predicted"/>
<protein>
    <submittedName>
        <fullName evidence="3">Glycosyltransferase</fullName>
    </submittedName>
</protein>
<feature type="transmembrane region" description="Helical" evidence="1">
    <location>
        <begin position="348"/>
        <end position="365"/>
    </location>
</feature>
<dbReference type="Gene3D" id="3.90.550.10">
    <property type="entry name" value="Spore Coat Polysaccharide Biosynthesis Protein SpsA, Chain A"/>
    <property type="match status" value="1"/>
</dbReference>
<organism evidence="3 4">
    <name type="scientific">Taurinivorans muris</name>
    <dbReference type="NCBI Taxonomy" id="2787751"/>
    <lineage>
        <taxon>Bacteria</taxon>
        <taxon>Pseudomonadati</taxon>
        <taxon>Thermodesulfobacteriota</taxon>
        <taxon>Desulfovibrionia</taxon>
        <taxon>Desulfovibrionales</taxon>
        <taxon>Desulfovibrionaceae</taxon>
        <taxon>Taurinivorans</taxon>
    </lineage>
</organism>
<dbReference type="InterPro" id="IPR001173">
    <property type="entry name" value="Glyco_trans_2-like"/>
</dbReference>
<reference evidence="3" key="1">
    <citation type="submission" date="2020-12" db="EMBL/GenBank/DDBJ databases">
        <title>Taurinivorans muris gen. nov., sp. nov., fundamental and realized metabolic niche of a ubiquitous sulfidogenic bacterium in the murine intestine.</title>
        <authorList>
            <person name="Ye H."/>
            <person name="Hanson B.T."/>
            <person name="Loy A."/>
        </authorList>
    </citation>
    <scope>NUCLEOTIDE SEQUENCE</scope>
    <source>
        <strain evidence="3">LT0009</strain>
    </source>
</reference>
<dbReference type="RefSeq" id="WP_334315915.1">
    <property type="nucleotide sequence ID" value="NZ_CP065938.1"/>
</dbReference>
<dbReference type="Pfam" id="PF00535">
    <property type="entry name" value="Glycos_transf_2"/>
    <property type="match status" value="1"/>
</dbReference>
<dbReference type="SUPFAM" id="SSF53448">
    <property type="entry name" value="Nucleotide-diphospho-sugar transferases"/>
    <property type="match status" value="1"/>
</dbReference>
<accession>A0ABY5Y4L0</accession>
<dbReference type="InterPro" id="IPR029044">
    <property type="entry name" value="Nucleotide-diphossugar_trans"/>
</dbReference>
<keyword evidence="1" id="KW-0472">Membrane</keyword>